<dbReference type="RefSeq" id="WP_039414791.1">
    <property type="nucleotide sequence ID" value="NZ_JWSZ01000009.1"/>
</dbReference>
<name>A0A0B4CAE0_9MICO</name>
<dbReference type="Proteomes" id="UP000031202">
    <property type="component" value="Unassembled WGS sequence"/>
</dbReference>
<feature type="domain" description="HTH marR-type" evidence="2">
    <location>
        <begin position="15"/>
        <end position="61"/>
    </location>
</feature>
<dbReference type="AlphaFoldDB" id="A0A0B4CAE0"/>
<dbReference type="InterPro" id="IPR036388">
    <property type="entry name" value="WH-like_DNA-bd_sf"/>
</dbReference>
<dbReference type="Gene3D" id="1.10.10.10">
    <property type="entry name" value="Winged helix-like DNA-binding domain superfamily/Winged helix DNA-binding domain"/>
    <property type="match status" value="1"/>
</dbReference>
<dbReference type="SUPFAM" id="SSF46785">
    <property type="entry name" value="Winged helix' DNA-binding domain"/>
    <property type="match status" value="1"/>
</dbReference>
<dbReference type="SUPFAM" id="SSF53067">
    <property type="entry name" value="Actin-like ATPase domain"/>
    <property type="match status" value="1"/>
</dbReference>
<dbReference type="Pfam" id="PF12802">
    <property type="entry name" value="MarR_2"/>
    <property type="match status" value="1"/>
</dbReference>
<dbReference type="GO" id="GO:0003700">
    <property type="term" value="F:DNA-binding transcription factor activity"/>
    <property type="evidence" value="ECO:0007669"/>
    <property type="project" value="InterPro"/>
</dbReference>
<dbReference type="EMBL" id="JWSZ01000009">
    <property type="protein sequence ID" value="KIC58119.1"/>
    <property type="molecule type" value="Genomic_DNA"/>
</dbReference>
<dbReference type="Pfam" id="PF00480">
    <property type="entry name" value="ROK"/>
    <property type="match status" value="1"/>
</dbReference>
<protein>
    <submittedName>
        <fullName evidence="3">Transcriptional regulator</fullName>
    </submittedName>
</protein>
<dbReference type="PANTHER" id="PTHR18964:SF149">
    <property type="entry name" value="BIFUNCTIONAL UDP-N-ACETYLGLUCOSAMINE 2-EPIMERASE_N-ACETYLMANNOSAMINE KINASE"/>
    <property type="match status" value="1"/>
</dbReference>
<accession>A0A0B4CAE0</accession>
<comment type="similarity">
    <text evidence="1">Belongs to the ROK (NagC/XylR) family.</text>
</comment>
<reference evidence="3 4" key="1">
    <citation type="submission" date="2014-12" db="EMBL/GenBank/DDBJ databases">
        <title>Genome sequencing of Microbacterium hominis TPW29.</title>
        <authorList>
            <person name="Tan P.W."/>
            <person name="Chan K.-G."/>
        </authorList>
    </citation>
    <scope>NUCLEOTIDE SEQUENCE [LARGE SCALE GENOMIC DNA]</scope>
    <source>
        <strain evidence="3 4">TPW29</strain>
    </source>
</reference>
<dbReference type="InterPro" id="IPR036390">
    <property type="entry name" value="WH_DNA-bd_sf"/>
</dbReference>
<comment type="caution">
    <text evidence="3">The sequence shown here is derived from an EMBL/GenBank/DDBJ whole genome shotgun (WGS) entry which is preliminary data.</text>
</comment>
<evidence type="ECO:0000313" key="3">
    <source>
        <dbReference type="EMBL" id="KIC58119.1"/>
    </source>
</evidence>
<evidence type="ECO:0000313" key="4">
    <source>
        <dbReference type="Proteomes" id="UP000031202"/>
    </source>
</evidence>
<dbReference type="Gene3D" id="3.30.420.40">
    <property type="match status" value="2"/>
</dbReference>
<evidence type="ECO:0000256" key="1">
    <source>
        <dbReference type="ARBA" id="ARBA00006479"/>
    </source>
</evidence>
<organism evidence="3 4">
    <name type="scientific">Microbacterium hominis</name>
    <dbReference type="NCBI Taxonomy" id="162426"/>
    <lineage>
        <taxon>Bacteria</taxon>
        <taxon>Bacillati</taxon>
        <taxon>Actinomycetota</taxon>
        <taxon>Actinomycetes</taxon>
        <taxon>Micrococcales</taxon>
        <taxon>Microbacteriaceae</taxon>
        <taxon>Microbacterium</taxon>
    </lineage>
</organism>
<dbReference type="PANTHER" id="PTHR18964">
    <property type="entry name" value="ROK (REPRESSOR, ORF, KINASE) FAMILY"/>
    <property type="match status" value="1"/>
</dbReference>
<dbReference type="InterPro" id="IPR000835">
    <property type="entry name" value="HTH_MarR-typ"/>
</dbReference>
<dbReference type="InterPro" id="IPR000600">
    <property type="entry name" value="ROK"/>
</dbReference>
<sequence length="404" mass="41841">MLSTRGSNLLGVGNYNQALILDLIRRSPEGMSRVELAEKTGLSAQTLTNVTRRLTAEGFIAEAGKVGTGPGKPRTMLALEPSARFAIGVHLDPAVTTVVLLDLAGRIIQHREIQPTGSSSHRQLAAISAVAGDLVDSLPDPTRVLGVGIAAPGPLDTGAGLLLNPPLLPEWSDTPLREELATTTGLPALLEKDVIAAMVGELWVTPAGDLGDALFFYYGAGAGVGLSLDSTPLRGASSNAGDIAHLIVDPDGPACECGARGCLGVSLEPATLLSEAGLRSAREPTPRDPRAALDELCLRALEGEPQPVAALTRAAVRIARALVQLDNLLDLTDAVLGGPVWARLSPFLRPAVADALPRTGGMTTVRPLTLRESRLGTDVAAVGAACLVLDGAFTARPSHLLITD</sequence>
<dbReference type="InterPro" id="IPR043129">
    <property type="entry name" value="ATPase_NBD"/>
</dbReference>
<evidence type="ECO:0000259" key="2">
    <source>
        <dbReference type="Pfam" id="PF12802"/>
    </source>
</evidence>
<gene>
    <name evidence="3" type="ORF">RM52_06800</name>
</gene>
<proteinExistence type="inferred from homology"/>